<dbReference type="Proteomes" id="UP000241764">
    <property type="component" value="Unassembled WGS sequence"/>
</dbReference>
<dbReference type="PANTHER" id="PTHR36057:SF1">
    <property type="entry name" value="LIPOPROTEIN LIPID ATTACHMENT SITE-LIKE PROTEIN, PUTATIVE (DUF1223)-RELATED"/>
    <property type="match status" value="1"/>
</dbReference>
<dbReference type="InterPro" id="IPR010634">
    <property type="entry name" value="DUF1223"/>
</dbReference>
<dbReference type="OrthoDB" id="9808254at2"/>
<dbReference type="PANTHER" id="PTHR36057">
    <property type="match status" value="1"/>
</dbReference>
<evidence type="ECO:0008006" key="3">
    <source>
        <dbReference type="Google" id="ProtNLM"/>
    </source>
</evidence>
<evidence type="ECO:0000313" key="1">
    <source>
        <dbReference type="EMBL" id="PSH67540.1"/>
    </source>
</evidence>
<gene>
    <name evidence="1" type="ORF">CU103_01470</name>
</gene>
<dbReference type="EMBL" id="PGGM01000001">
    <property type="protein sequence ID" value="PSH67540.1"/>
    <property type="molecule type" value="Genomic_DNA"/>
</dbReference>
<protein>
    <recommendedName>
        <fullName evidence="3">DUF1223 domain-containing protein</fullName>
    </recommendedName>
</protein>
<proteinExistence type="predicted"/>
<dbReference type="Pfam" id="PF06764">
    <property type="entry name" value="DUF1223"/>
    <property type="match status" value="1"/>
</dbReference>
<reference evidence="2" key="1">
    <citation type="submission" date="2017-11" db="EMBL/GenBank/DDBJ databases">
        <authorList>
            <person name="Kuznetsova I."/>
            <person name="Sazanova A."/>
            <person name="Chirak E."/>
            <person name="Safronova V."/>
            <person name="Willems A."/>
        </authorList>
    </citation>
    <scope>NUCLEOTIDE SEQUENCE [LARGE SCALE GENOMIC DNA]</scope>
    <source>
        <strain evidence="2">CCBAU 03422</strain>
    </source>
</reference>
<dbReference type="AlphaFoldDB" id="A0A2P7BM65"/>
<dbReference type="SUPFAM" id="SSF52833">
    <property type="entry name" value="Thioredoxin-like"/>
    <property type="match status" value="1"/>
</dbReference>
<organism evidence="1 2">
    <name type="scientific">Phyllobacterium sophorae</name>
    <dbReference type="NCBI Taxonomy" id="1520277"/>
    <lineage>
        <taxon>Bacteria</taxon>
        <taxon>Pseudomonadati</taxon>
        <taxon>Pseudomonadota</taxon>
        <taxon>Alphaproteobacteria</taxon>
        <taxon>Hyphomicrobiales</taxon>
        <taxon>Phyllobacteriaceae</taxon>
        <taxon>Phyllobacterium</taxon>
    </lineage>
</organism>
<dbReference type="InterPro" id="IPR036249">
    <property type="entry name" value="Thioredoxin-like_sf"/>
</dbReference>
<sequence>MNHLAIILSDNNPVQTGKKIEPVPLPTLSRRILIGAPLLAAAVYVLPVCAEDVGKKPDGVVELYTSQGCGSCPPADAVLKELATEGKVVALAFHVDYWDYRGWTDNLALPENTDRQNAYRTALGLNGIYTPQVILNGREHMNGQDGRKIRRRIAEMRDTPSGLIVPVSIEKAAPDRLLIDIGSGPSATNPVRVLLAYFNRESIVAIPDGENVGRKVSYANSVRAMETVGMWDGKAQKIEIPLSELASKKATGCAVLLQEMLGEGKPGPIIGASIMAAKP</sequence>
<accession>A0A2P7BM65</accession>
<evidence type="ECO:0000313" key="2">
    <source>
        <dbReference type="Proteomes" id="UP000241764"/>
    </source>
</evidence>
<keyword evidence="2" id="KW-1185">Reference proteome</keyword>
<comment type="caution">
    <text evidence="1">The sequence shown here is derived from an EMBL/GenBank/DDBJ whole genome shotgun (WGS) entry which is preliminary data.</text>
</comment>
<name>A0A2P7BM65_9HYPH</name>